<protein>
    <recommendedName>
        <fullName evidence="3">ASCH domain-containing protein</fullName>
    </recommendedName>
</protein>
<dbReference type="RefSeq" id="WP_027470141.1">
    <property type="nucleotide sequence ID" value="NZ_BAMD01000265.1"/>
</dbReference>
<proteinExistence type="predicted"/>
<evidence type="ECO:0000313" key="1">
    <source>
        <dbReference type="EMBL" id="GAF06043.1"/>
    </source>
</evidence>
<evidence type="ECO:0000313" key="2">
    <source>
        <dbReference type="Proteomes" id="UP000019402"/>
    </source>
</evidence>
<reference evidence="1 2" key="1">
    <citation type="journal article" date="2014" name="Genome Announc.">
        <title>Draft Genome Sequence of Cytophaga fermentans JCM 21142T, a Facultative Anaerobe Isolated from Marine Mud.</title>
        <authorList>
            <person name="Starns D."/>
            <person name="Oshima K."/>
            <person name="Suda W."/>
            <person name="Iino T."/>
            <person name="Yuki M."/>
            <person name="Inoue J."/>
            <person name="Kitamura K."/>
            <person name="Iida T."/>
            <person name="Darby A."/>
            <person name="Hattori M."/>
            <person name="Ohkuma M."/>
        </authorList>
    </citation>
    <scope>NUCLEOTIDE SEQUENCE [LARGE SCALE GENOMIC DNA]</scope>
    <source>
        <strain evidence="1 2">JCM 21142</strain>
    </source>
</reference>
<dbReference type="AlphaFoldDB" id="W7YEY6"/>
<keyword evidence="2" id="KW-1185">Reference proteome</keyword>
<sequence>MILLFEKQFIEPIQKGIKIHTLREDIHNRWHQGKLIHYKAWSGKGYRSPMIDIIKPSNVISKQHVFMSTYQGRLDISIASKELFGWSERNEFAINEGFVSWEAFEDYFYDMVDKREDSCYSPKLIHWTDKRY</sequence>
<comment type="caution">
    <text evidence="1">The sequence shown here is derived from an EMBL/GenBank/DDBJ whole genome shotgun (WGS) entry which is preliminary data.</text>
</comment>
<evidence type="ECO:0008006" key="3">
    <source>
        <dbReference type="Google" id="ProtNLM"/>
    </source>
</evidence>
<name>W7YEY6_9BACT</name>
<gene>
    <name evidence="1" type="ORF">JCM21142_134811</name>
</gene>
<dbReference type="STRING" id="869213.GCA_000517085_00015"/>
<dbReference type="Proteomes" id="UP000019402">
    <property type="component" value="Unassembled WGS sequence"/>
</dbReference>
<dbReference type="OrthoDB" id="883020at2"/>
<organism evidence="1 2">
    <name type="scientific">Saccharicrinis fermentans DSM 9555 = JCM 21142</name>
    <dbReference type="NCBI Taxonomy" id="869213"/>
    <lineage>
        <taxon>Bacteria</taxon>
        <taxon>Pseudomonadati</taxon>
        <taxon>Bacteroidota</taxon>
        <taxon>Bacteroidia</taxon>
        <taxon>Marinilabiliales</taxon>
        <taxon>Marinilabiliaceae</taxon>
        <taxon>Saccharicrinis</taxon>
    </lineage>
</organism>
<accession>W7YEY6</accession>
<dbReference type="EMBL" id="BAMD01000265">
    <property type="protein sequence ID" value="GAF06043.1"/>
    <property type="molecule type" value="Genomic_DNA"/>
</dbReference>